<evidence type="ECO:0000256" key="1">
    <source>
        <dbReference type="SAM" id="MobiDB-lite"/>
    </source>
</evidence>
<comment type="caution">
    <text evidence="2">The sequence shown here is derived from an EMBL/GenBank/DDBJ whole genome shotgun (WGS) entry which is preliminary data.</text>
</comment>
<reference evidence="2" key="1">
    <citation type="journal article" date="2014" name="Int. J. Syst. Evol. Microbiol.">
        <title>Complete genome sequence of Corynebacterium casei LMG S-19264T (=DSM 44701T), isolated from a smear-ripened cheese.</title>
        <authorList>
            <consortium name="US DOE Joint Genome Institute (JGI-PGF)"/>
            <person name="Walter F."/>
            <person name="Albersmeier A."/>
            <person name="Kalinowski J."/>
            <person name="Ruckert C."/>
        </authorList>
    </citation>
    <scope>NUCLEOTIDE SEQUENCE</scope>
    <source>
        <strain evidence="2">VKM Ac-1401</strain>
    </source>
</reference>
<keyword evidence="3" id="KW-1185">Reference proteome</keyword>
<evidence type="ECO:0000313" key="3">
    <source>
        <dbReference type="Proteomes" id="UP001142372"/>
    </source>
</evidence>
<feature type="region of interest" description="Disordered" evidence="1">
    <location>
        <begin position="1"/>
        <end position="29"/>
    </location>
</feature>
<name>A0A9W6M0R4_9MICO</name>
<organism evidence="2 3">
    <name type="scientific">Leifsonia poae</name>
    <dbReference type="NCBI Taxonomy" id="110933"/>
    <lineage>
        <taxon>Bacteria</taxon>
        <taxon>Bacillati</taxon>
        <taxon>Actinomycetota</taxon>
        <taxon>Actinomycetes</taxon>
        <taxon>Micrococcales</taxon>
        <taxon>Microbacteriaceae</taxon>
        <taxon>Leifsonia</taxon>
    </lineage>
</organism>
<feature type="region of interest" description="Disordered" evidence="1">
    <location>
        <begin position="171"/>
        <end position="269"/>
    </location>
</feature>
<sequence length="269" mass="27269">MTDTYSGAAPNAFPRDAAADQSTKQVVADQAGAMKDEVVDGGTRVLDTAKDQAADVVGEAKSQATDLLHQTQSELREQAALQQQRVADGLQSVSDELADMARNSSGGLASDLVSRAAARAGSAASYLDSRDPGSLLTELKSYAARRPGAFIALAVAAGAVAGRLTRSLASGASDASDASGTSDASGAGSSGSSASAAAPHADAQPEPQMPWGQSPVPAPEVREPGIQNASYATPDAPAEPTTPLYAELLTDRSDDVASDDEGQDPDITR</sequence>
<evidence type="ECO:0000313" key="2">
    <source>
        <dbReference type="EMBL" id="GLJ77131.1"/>
    </source>
</evidence>
<dbReference type="Proteomes" id="UP001142372">
    <property type="component" value="Unassembled WGS sequence"/>
</dbReference>
<reference evidence="2" key="2">
    <citation type="submission" date="2023-01" db="EMBL/GenBank/DDBJ databases">
        <authorList>
            <person name="Sun Q."/>
            <person name="Evtushenko L."/>
        </authorList>
    </citation>
    <scope>NUCLEOTIDE SEQUENCE</scope>
    <source>
        <strain evidence="2">VKM Ac-1401</strain>
    </source>
</reference>
<feature type="compositionally biased region" description="Low complexity" evidence="1">
    <location>
        <begin position="232"/>
        <end position="243"/>
    </location>
</feature>
<feature type="compositionally biased region" description="Low complexity" evidence="1">
    <location>
        <begin position="8"/>
        <end position="20"/>
    </location>
</feature>
<evidence type="ECO:0008006" key="4">
    <source>
        <dbReference type="Google" id="ProtNLM"/>
    </source>
</evidence>
<gene>
    <name evidence="2" type="ORF">GCM10017584_27050</name>
</gene>
<protein>
    <recommendedName>
        <fullName evidence="4">ATP synthase F0 subunit B</fullName>
    </recommendedName>
</protein>
<feature type="compositionally biased region" description="Low complexity" evidence="1">
    <location>
        <begin position="171"/>
        <end position="202"/>
    </location>
</feature>
<dbReference type="RefSeq" id="WP_271177780.1">
    <property type="nucleotide sequence ID" value="NZ_BAAAJO010000004.1"/>
</dbReference>
<dbReference type="EMBL" id="BSEN01000013">
    <property type="protein sequence ID" value="GLJ77131.1"/>
    <property type="molecule type" value="Genomic_DNA"/>
</dbReference>
<dbReference type="AlphaFoldDB" id="A0A9W6M0R4"/>
<proteinExistence type="predicted"/>
<accession>A0A9W6M0R4</accession>
<feature type="compositionally biased region" description="Acidic residues" evidence="1">
    <location>
        <begin position="256"/>
        <end position="269"/>
    </location>
</feature>